<dbReference type="EMBL" id="NNAY01001638">
    <property type="protein sequence ID" value="OXU23351.1"/>
    <property type="molecule type" value="Genomic_DNA"/>
</dbReference>
<evidence type="ECO:0000313" key="3">
    <source>
        <dbReference type="Proteomes" id="UP000215335"/>
    </source>
</evidence>
<organism evidence="2 3">
    <name type="scientific">Trichomalopsis sarcophagae</name>
    <dbReference type="NCBI Taxonomy" id="543379"/>
    <lineage>
        <taxon>Eukaryota</taxon>
        <taxon>Metazoa</taxon>
        <taxon>Ecdysozoa</taxon>
        <taxon>Arthropoda</taxon>
        <taxon>Hexapoda</taxon>
        <taxon>Insecta</taxon>
        <taxon>Pterygota</taxon>
        <taxon>Neoptera</taxon>
        <taxon>Endopterygota</taxon>
        <taxon>Hymenoptera</taxon>
        <taxon>Apocrita</taxon>
        <taxon>Proctotrupomorpha</taxon>
        <taxon>Chalcidoidea</taxon>
        <taxon>Pteromalidae</taxon>
        <taxon>Pteromalinae</taxon>
        <taxon>Trichomalopsis</taxon>
    </lineage>
</organism>
<evidence type="ECO:0000256" key="1">
    <source>
        <dbReference type="SAM" id="MobiDB-lite"/>
    </source>
</evidence>
<sequence length="194" mass="21065">MAGCCKAFNKAIALVEKRISGLECSLSVQEGLSDQLLGTTTVRKCLIILYYHKVEAPIPLRNERGARVSGCGRGRGRNRVGGRGLFRTDAIEAAPNPLNVLRDEEDSPAETMEANVEVAAAKEALPVEEGQLRPRIGGREGERGRGRGRGHRRGHGRGRGRVRGRGREEGRRTEGIDAVEAVPPIAADHPLENY</sequence>
<proteinExistence type="predicted"/>
<comment type="caution">
    <text evidence="2">The sequence shown here is derived from an EMBL/GenBank/DDBJ whole genome shotgun (WGS) entry which is preliminary data.</text>
</comment>
<dbReference type="Proteomes" id="UP000215335">
    <property type="component" value="Unassembled WGS sequence"/>
</dbReference>
<reference evidence="2 3" key="1">
    <citation type="journal article" date="2017" name="Curr. Biol.">
        <title>The Evolution of Venom by Co-option of Single-Copy Genes.</title>
        <authorList>
            <person name="Martinson E.O."/>
            <person name="Mrinalini"/>
            <person name="Kelkar Y.D."/>
            <person name="Chang C.H."/>
            <person name="Werren J.H."/>
        </authorList>
    </citation>
    <scope>NUCLEOTIDE SEQUENCE [LARGE SCALE GENOMIC DNA]</scope>
    <source>
        <strain evidence="2 3">Alberta</strain>
        <tissue evidence="2">Whole body</tissue>
    </source>
</reference>
<evidence type="ECO:0000313" key="2">
    <source>
        <dbReference type="EMBL" id="OXU23351.1"/>
    </source>
</evidence>
<name>A0A232EY79_9HYME</name>
<accession>A0A232EY79</accession>
<dbReference type="AlphaFoldDB" id="A0A232EY79"/>
<protein>
    <submittedName>
        <fullName evidence="2">Uncharacterized protein</fullName>
    </submittedName>
</protein>
<feature type="region of interest" description="Disordered" evidence="1">
    <location>
        <begin position="133"/>
        <end position="194"/>
    </location>
</feature>
<feature type="compositionally biased region" description="Basic residues" evidence="1">
    <location>
        <begin position="146"/>
        <end position="164"/>
    </location>
</feature>
<feature type="compositionally biased region" description="Basic and acidic residues" evidence="1">
    <location>
        <begin position="165"/>
        <end position="175"/>
    </location>
</feature>
<gene>
    <name evidence="2" type="ORF">TSAR_014112</name>
</gene>
<keyword evidence="3" id="KW-1185">Reference proteome</keyword>